<name>A0A2H0TC66_9BACT</name>
<dbReference type="Proteomes" id="UP000230094">
    <property type="component" value="Unassembled WGS sequence"/>
</dbReference>
<evidence type="ECO:0000313" key="3">
    <source>
        <dbReference type="Proteomes" id="UP000230094"/>
    </source>
</evidence>
<feature type="transmembrane region" description="Helical" evidence="1">
    <location>
        <begin position="62"/>
        <end position="83"/>
    </location>
</feature>
<organism evidence="2 3">
    <name type="scientific">Candidatus Nomurabacteria bacterium CG10_big_fil_rev_8_21_14_0_10_35_16</name>
    <dbReference type="NCBI Taxonomy" id="1974731"/>
    <lineage>
        <taxon>Bacteria</taxon>
        <taxon>Candidatus Nomuraibacteriota</taxon>
    </lineage>
</organism>
<dbReference type="EMBL" id="PFCQ01000002">
    <property type="protein sequence ID" value="PIR68592.1"/>
    <property type="molecule type" value="Genomic_DNA"/>
</dbReference>
<proteinExistence type="predicted"/>
<accession>A0A2H0TC66</accession>
<keyword evidence="1" id="KW-0812">Transmembrane</keyword>
<evidence type="ECO:0000256" key="1">
    <source>
        <dbReference type="SAM" id="Phobius"/>
    </source>
</evidence>
<gene>
    <name evidence="2" type="ORF">COU49_00340</name>
</gene>
<comment type="caution">
    <text evidence="2">The sequence shown here is derived from an EMBL/GenBank/DDBJ whole genome shotgun (WGS) entry which is preliminary data.</text>
</comment>
<keyword evidence="1" id="KW-1133">Transmembrane helix</keyword>
<protein>
    <submittedName>
        <fullName evidence="2">Uncharacterized protein</fullName>
    </submittedName>
</protein>
<reference evidence="3" key="1">
    <citation type="submission" date="2017-09" db="EMBL/GenBank/DDBJ databases">
        <title>Depth-based differentiation of microbial function through sediment-hosted aquifers and enrichment of novel symbionts in the deep terrestrial subsurface.</title>
        <authorList>
            <person name="Probst A.J."/>
            <person name="Ladd B."/>
            <person name="Jarett J.K."/>
            <person name="Geller-Mcgrath D.E."/>
            <person name="Sieber C.M.K."/>
            <person name="Emerson J.B."/>
            <person name="Anantharaman K."/>
            <person name="Thomas B.C."/>
            <person name="Malmstrom R."/>
            <person name="Stieglmeier M."/>
            <person name="Klingl A."/>
            <person name="Woyke T."/>
            <person name="Ryan C.M."/>
            <person name="Banfield J.F."/>
        </authorList>
    </citation>
    <scope>NUCLEOTIDE SEQUENCE [LARGE SCALE GENOMIC DNA]</scope>
</reference>
<evidence type="ECO:0000313" key="2">
    <source>
        <dbReference type="EMBL" id="PIR68592.1"/>
    </source>
</evidence>
<dbReference type="AlphaFoldDB" id="A0A2H0TC66"/>
<keyword evidence="1" id="KW-0472">Membrane</keyword>
<sequence length="277" mass="30583">MNHKESQFLKIKKPEIRPIESYKKRLRTALLLAHGNRSKVQMFYHIIINSIQNMSIIQKRTVFGVAVLAGLVITAGIFGPSAASVAHAEAQELVGRAFARISNLSETERAELEQKFGERVQFQGNGQGPFMGMNDLAPEEIEKMHATIKASLVDALAEAQAAPDLKIISADEMPTPGFVGKAGRAVGLKMRQNQTPEEKLANLPADVRERIEEHSAFREEMQPVSFLVYTNSNGQVVYLGVNAENEPVAKFIKSENGSVPIAPGQMMKYKVQNRNAQ</sequence>